<dbReference type="SUPFAM" id="SSF118215">
    <property type="entry name" value="Proton glutamate symport protein"/>
    <property type="match status" value="1"/>
</dbReference>
<name>A0A1U9KBZ9_9BACL</name>
<proteinExistence type="predicted"/>
<evidence type="ECO:0000256" key="2">
    <source>
        <dbReference type="ARBA" id="ARBA00022448"/>
    </source>
</evidence>
<accession>A0A1U9KBZ9</accession>
<sequence length="406" mass="41922">MLKITVGFVLGVLVGLIFGPSAQVLSPLGDLLLRLLNMIIVPLILFTLIAAVNNTNSKKLGKIGGKIFVYYILTTAVAIVIGLLLAMLVNPGLGLALPQENVEVPEAPTFIQVLLEIVPTNIFEAMVNADILGIIFVAIIIGVTISSLRHASETKLNDWGNTLLKITDAGSEVVFRILNGVLQYAPIGVFAIGASAIGGQGLDALASLAKLTGVVYVAVAVQFIVVYMLLLRVFKVPIIPFFKNVSEAISTAFMTSSSLGTLPITIKSAKKAGIGDDVSSFTLPVGATVNMDGAAIRLGVSAIFAANIIGLDLSFSALFGIVLTGTLASIGTAGVPGAGLIALSIVLTQAGLPIEVVALVAGVDVVLGMIATACNVTGDLVGAAIVDKSEKKNVSGVQRYTQEEAM</sequence>
<dbReference type="OrthoDB" id="9768885at2"/>
<dbReference type="EMBL" id="CP019699">
    <property type="protein sequence ID" value="AQS57609.1"/>
    <property type="molecule type" value="Genomic_DNA"/>
</dbReference>
<keyword evidence="2" id="KW-0813">Transport</keyword>
<protein>
    <submittedName>
        <fullName evidence="8">Dicarboxylate/amino acid:cation symporter</fullName>
    </submittedName>
</protein>
<feature type="transmembrane region" description="Helical" evidence="7">
    <location>
        <begin position="131"/>
        <end position="152"/>
    </location>
</feature>
<comment type="subcellular location">
    <subcellularLocation>
        <location evidence="1">Cell membrane</location>
        <topology evidence="1">Multi-pass membrane protein</topology>
    </subcellularLocation>
</comment>
<dbReference type="Pfam" id="PF00375">
    <property type="entry name" value="SDF"/>
    <property type="match status" value="1"/>
</dbReference>
<dbReference type="PRINTS" id="PR00173">
    <property type="entry name" value="EDTRNSPORT"/>
</dbReference>
<feature type="transmembrane region" description="Helical" evidence="7">
    <location>
        <begin position="173"/>
        <end position="194"/>
    </location>
</feature>
<evidence type="ECO:0000256" key="3">
    <source>
        <dbReference type="ARBA" id="ARBA00022475"/>
    </source>
</evidence>
<feature type="transmembrane region" description="Helical" evidence="7">
    <location>
        <begin position="32"/>
        <end position="55"/>
    </location>
</feature>
<dbReference type="PANTHER" id="PTHR42865">
    <property type="entry name" value="PROTON/GLUTAMATE-ASPARTATE SYMPORTER"/>
    <property type="match status" value="1"/>
</dbReference>
<reference evidence="8 9" key="1">
    <citation type="journal article" date="2015" name="Int. J. Syst. Evol. Microbiol.">
        <title>Novibacillus thermophilus gen. nov., sp. nov., a Gram-staining-negative and moderately thermophilic member of the family Thermoactinomycetaceae.</title>
        <authorList>
            <person name="Yang G."/>
            <person name="Chen J."/>
            <person name="Zhou S."/>
        </authorList>
    </citation>
    <scope>NUCLEOTIDE SEQUENCE [LARGE SCALE GENOMIC DNA]</scope>
    <source>
        <strain evidence="8 9">SG-1</strain>
    </source>
</reference>
<evidence type="ECO:0000313" key="9">
    <source>
        <dbReference type="Proteomes" id="UP000188603"/>
    </source>
</evidence>
<dbReference type="STRING" id="1471761.B0W44_15450"/>
<feature type="transmembrane region" description="Helical" evidence="7">
    <location>
        <begin position="67"/>
        <end position="89"/>
    </location>
</feature>
<evidence type="ECO:0000256" key="6">
    <source>
        <dbReference type="ARBA" id="ARBA00023136"/>
    </source>
</evidence>
<dbReference type="GO" id="GO:0015293">
    <property type="term" value="F:symporter activity"/>
    <property type="evidence" value="ECO:0007669"/>
    <property type="project" value="UniProtKB-KW"/>
</dbReference>
<keyword evidence="4 7" id="KW-0812">Transmembrane</keyword>
<dbReference type="InterPro" id="IPR001991">
    <property type="entry name" value="Na-dicarboxylate_symporter"/>
</dbReference>
<evidence type="ECO:0000313" key="8">
    <source>
        <dbReference type="EMBL" id="AQS57609.1"/>
    </source>
</evidence>
<evidence type="ECO:0000256" key="4">
    <source>
        <dbReference type="ARBA" id="ARBA00022692"/>
    </source>
</evidence>
<keyword evidence="5 7" id="KW-1133">Transmembrane helix</keyword>
<dbReference type="InterPro" id="IPR036458">
    <property type="entry name" value="Na:dicarbo_symporter_sf"/>
</dbReference>
<evidence type="ECO:0000256" key="7">
    <source>
        <dbReference type="SAM" id="Phobius"/>
    </source>
</evidence>
<dbReference type="Gene3D" id="1.10.3860.10">
    <property type="entry name" value="Sodium:dicarboxylate symporter"/>
    <property type="match status" value="1"/>
</dbReference>
<dbReference type="Proteomes" id="UP000188603">
    <property type="component" value="Chromosome"/>
</dbReference>
<feature type="transmembrane region" description="Helical" evidence="7">
    <location>
        <begin position="214"/>
        <end position="234"/>
    </location>
</feature>
<dbReference type="AlphaFoldDB" id="A0A1U9KBZ9"/>
<organism evidence="8 9">
    <name type="scientific">Novibacillus thermophilus</name>
    <dbReference type="NCBI Taxonomy" id="1471761"/>
    <lineage>
        <taxon>Bacteria</taxon>
        <taxon>Bacillati</taxon>
        <taxon>Bacillota</taxon>
        <taxon>Bacilli</taxon>
        <taxon>Bacillales</taxon>
        <taxon>Thermoactinomycetaceae</taxon>
        <taxon>Novibacillus</taxon>
    </lineage>
</organism>
<gene>
    <name evidence="8" type="ORF">B0W44_15450</name>
</gene>
<dbReference type="GO" id="GO:0005886">
    <property type="term" value="C:plasma membrane"/>
    <property type="evidence" value="ECO:0007669"/>
    <property type="project" value="UniProtKB-SubCell"/>
</dbReference>
<dbReference type="PANTHER" id="PTHR42865:SF7">
    <property type="entry name" value="PROTON_GLUTAMATE-ASPARTATE SYMPORTER"/>
    <property type="match status" value="1"/>
</dbReference>
<keyword evidence="9" id="KW-1185">Reference proteome</keyword>
<keyword evidence="6 7" id="KW-0472">Membrane</keyword>
<feature type="transmembrane region" description="Helical" evidence="7">
    <location>
        <begin position="354"/>
        <end position="373"/>
    </location>
</feature>
<evidence type="ECO:0000256" key="1">
    <source>
        <dbReference type="ARBA" id="ARBA00004651"/>
    </source>
</evidence>
<dbReference type="KEGG" id="ntr:B0W44_15450"/>
<evidence type="ECO:0000256" key="5">
    <source>
        <dbReference type="ARBA" id="ARBA00022989"/>
    </source>
</evidence>
<keyword evidence="3" id="KW-1003">Cell membrane</keyword>